<dbReference type="Gene3D" id="2.40.70.10">
    <property type="entry name" value="Acid Proteases"/>
    <property type="match status" value="1"/>
</dbReference>
<gene>
    <name evidence="2" type="ORF">BN946_scf185001.g4</name>
</gene>
<reference evidence="2" key="1">
    <citation type="submission" date="2014-01" db="EMBL/GenBank/DDBJ databases">
        <title>The genome of the white-rot fungus Pycnoporus cinnabarinus: a basidiomycete model with a versatile arsenal for lignocellulosic biomass breakdown.</title>
        <authorList>
            <person name="Levasseur A."/>
            <person name="Lomascolo A."/>
            <person name="Ruiz-Duenas F.J."/>
            <person name="Uzan E."/>
            <person name="Piumi F."/>
            <person name="Kues U."/>
            <person name="Ram A.F.J."/>
            <person name="Murat C."/>
            <person name="Haon M."/>
            <person name="Benoit I."/>
            <person name="Arfi Y."/>
            <person name="Chevret D."/>
            <person name="Drula E."/>
            <person name="Kwon M.J."/>
            <person name="Gouret P."/>
            <person name="Lesage-Meessen L."/>
            <person name="Lombard V."/>
            <person name="Mariette J."/>
            <person name="Noirot C."/>
            <person name="Park J."/>
            <person name="Patyshakuliyeva A."/>
            <person name="Wieneger R.A.B."/>
            <person name="Wosten H.A.B."/>
            <person name="Martin F."/>
            <person name="Coutinho P.M."/>
            <person name="de Vries R."/>
            <person name="Martinez A.T."/>
            <person name="Klopp C."/>
            <person name="Pontarotti P."/>
            <person name="Henrissat B."/>
            <person name="Record E."/>
        </authorList>
    </citation>
    <scope>NUCLEOTIDE SEQUENCE [LARGE SCALE GENOMIC DNA]</scope>
    <source>
        <strain evidence="2">BRFM137</strain>
    </source>
</reference>
<keyword evidence="3" id="KW-1185">Reference proteome</keyword>
<dbReference type="OMA" id="ASNITWI"/>
<protein>
    <submittedName>
        <fullName evidence="2">Uncharacterized protein</fullName>
    </submittedName>
</protein>
<feature type="region of interest" description="Disordered" evidence="1">
    <location>
        <begin position="20"/>
        <end position="85"/>
    </location>
</feature>
<dbReference type="HOGENOM" id="CLU_476623_0_0_1"/>
<dbReference type="AlphaFoldDB" id="A0A060SKN4"/>
<evidence type="ECO:0000313" key="2">
    <source>
        <dbReference type="EMBL" id="CDO74756.1"/>
    </source>
</evidence>
<dbReference type="InterPro" id="IPR021109">
    <property type="entry name" value="Peptidase_aspartic_dom_sf"/>
</dbReference>
<dbReference type="EMBL" id="CCBP010000215">
    <property type="protein sequence ID" value="CDO74756.1"/>
    <property type="molecule type" value="Genomic_DNA"/>
</dbReference>
<feature type="compositionally biased region" description="Low complexity" evidence="1">
    <location>
        <begin position="389"/>
        <end position="404"/>
    </location>
</feature>
<dbReference type="SUPFAM" id="SSF50630">
    <property type="entry name" value="Acid proteases"/>
    <property type="match status" value="1"/>
</dbReference>
<feature type="region of interest" description="Disordered" evidence="1">
    <location>
        <begin position="386"/>
        <end position="406"/>
    </location>
</feature>
<sequence length="572" mass="63812">MSTTTSSVPTHYTRYAILRPEAPGLRHATATQRLWASRGPRRKRGESERRAEEGSASLSDTASSAPTSPGAITPPDSPQRMQPVIGMRTVKDGGKKIYGRTSRPMRGRVLPALRLNADTVPYRDAFHKGNVSYMVPMTMEDVPEVGLITFRMLLDTGSNVSWVRRCNYRALVDDYQCVPRPNDWRHHPAVWGVPPENDLEELEKRATSYIMDYLDGTIALLHLYPTSQRLTVKTIIPTEDYNNQISWKGQLGPFHYQYALALAVNKALEDDDDDGMLALGPRRFQECSSTDIVVDEPTDPVLYFGLRPIPPDTPADLEVYYSEPEFSNKIRVLTADEPLMMMGVREEYELWDVELVKMQIRTPRTGLGGGWDVTNIPLTDQAIPELSVPTSGGTAEGGSSTPPGITGRAAVPRIRVCLDTGTSVSFLPKSAVQAIAQYFCADNAPPVTLSDIDPRDLEPQYTIAPGKVSTTRDEREVTLHFSGLSDTLVEVHVPALYFLYAPHPHIRGKFEPLVYYDGTLSDGIFGVNFFHASWVALYRPHTGRGPPYVRLAKQSSFWEDVERYQLLDLVAQ</sequence>
<name>A0A060SKN4_PYCCI</name>
<accession>A0A060SKN4</accession>
<dbReference type="OrthoDB" id="2757941at2759"/>
<evidence type="ECO:0000313" key="3">
    <source>
        <dbReference type="Proteomes" id="UP000029665"/>
    </source>
</evidence>
<proteinExistence type="predicted"/>
<evidence type="ECO:0000256" key="1">
    <source>
        <dbReference type="SAM" id="MobiDB-lite"/>
    </source>
</evidence>
<organism evidence="2 3">
    <name type="scientific">Pycnoporus cinnabarinus</name>
    <name type="common">Cinnabar-red polypore</name>
    <name type="synonym">Trametes cinnabarina</name>
    <dbReference type="NCBI Taxonomy" id="5643"/>
    <lineage>
        <taxon>Eukaryota</taxon>
        <taxon>Fungi</taxon>
        <taxon>Dikarya</taxon>
        <taxon>Basidiomycota</taxon>
        <taxon>Agaricomycotina</taxon>
        <taxon>Agaricomycetes</taxon>
        <taxon>Polyporales</taxon>
        <taxon>Polyporaceae</taxon>
        <taxon>Trametes</taxon>
    </lineage>
</organism>
<dbReference type="Proteomes" id="UP000029665">
    <property type="component" value="Unassembled WGS sequence"/>
</dbReference>
<comment type="caution">
    <text evidence="2">The sequence shown here is derived from an EMBL/GenBank/DDBJ whole genome shotgun (WGS) entry which is preliminary data.</text>
</comment>
<feature type="compositionally biased region" description="Polar residues" evidence="1">
    <location>
        <begin position="58"/>
        <end position="67"/>
    </location>
</feature>